<sequence length="55" mass="6126">MDEAEQLCDRLALLKAGKILMTETPAKIKILAEGANDPSFTLEKAFLRLIRRGPK</sequence>
<proteinExistence type="predicted"/>
<gene>
    <name evidence="1" type="ORF">SDC9_185213</name>
</gene>
<reference evidence="1" key="1">
    <citation type="submission" date="2019-08" db="EMBL/GenBank/DDBJ databases">
        <authorList>
            <person name="Kucharzyk K."/>
            <person name="Murdoch R.W."/>
            <person name="Higgins S."/>
            <person name="Loffler F."/>
        </authorList>
    </citation>
    <scope>NUCLEOTIDE SEQUENCE</scope>
</reference>
<dbReference type="AlphaFoldDB" id="A0A645HQQ8"/>
<dbReference type="EMBL" id="VSSQ01092474">
    <property type="protein sequence ID" value="MPN37693.1"/>
    <property type="molecule type" value="Genomic_DNA"/>
</dbReference>
<name>A0A645HQQ8_9ZZZZ</name>
<protein>
    <submittedName>
        <fullName evidence="1">Uncharacterized protein</fullName>
    </submittedName>
</protein>
<comment type="caution">
    <text evidence="1">The sequence shown here is derived from an EMBL/GenBank/DDBJ whole genome shotgun (WGS) entry which is preliminary data.</text>
</comment>
<accession>A0A645HQQ8</accession>
<evidence type="ECO:0000313" key="1">
    <source>
        <dbReference type="EMBL" id="MPN37693.1"/>
    </source>
</evidence>
<organism evidence="1">
    <name type="scientific">bioreactor metagenome</name>
    <dbReference type="NCBI Taxonomy" id="1076179"/>
    <lineage>
        <taxon>unclassified sequences</taxon>
        <taxon>metagenomes</taxon>
        <taxon>ecological metagenomes</taxon>
    </lineage>
</organism>